<feature type="domain" description="Ubiquitin-like" evidence="3">
    <location>
        <begin position="44"/>
        <end position="108"/>
    </location>
</feature>
<dbReference type="GO" id="GO:0051087">
    <property type="term" value="F:protein-folding chaperone binding"/>
    <property type="evidence" value="ECO:0007669"/>
    <property type="project" value="InterPro"/>
</dbReference>
<dbReference type="Pfam" id="PF02179">
    <property type="entry name" value="BAG"/>
    <property type="match status" value="1"/>
</dbReference>
<dbReference type="AlphaFoldDB" id="A0AAV4A9V0"/>
<dbReference type="SUPFAM" id="SSF54236">
    <property type="entry name" value="Ubiquitin-like"/>
    <property type="match status" value="1"/>
</dbReference>
<proteinExistence type="predicted"/>
<organism evidence="4 5">
    <name type="scientific">Plakobranchus ocellatus</name>
    <dbReference type="NCBI Taxonomy" id="259542"/>
    <lineage>
        <taxon>Eukaryota</taxon>
        <taxon>Metazoa</taxon>
        <taxon>Spiralia</taxon>
        <taxon>Lophotrochozoa</taxon>
        <taxon>Mollusca</taxon>
        <taxon>Gastropoda</taxon>
        <taxon>Heterobranchia</taxon>
        <taxon>Euthyneura</taxon>
        <taxon>Panpulmonata</taxon>
        <taxon>Sacoglossa</taxon>
        <taxon>Placobranchoidea</taxon>
        <taxon>Plakobranchidae</taxon>
        <taxon>Plakobranchus</taxon>
    </lineage>
</organism>
<dbReference type="InterPro" id="IPR003103">
    <property type="entry name" value="BAG_domain"/>
</dbReference>
<comment type="caution">
    <text evidence="4">The sequence shown here is derived from an EMBL/GenBank/DDBJ whole genome shotgun (WGS) entry which is preliminary data.</text>
</comment>
<dbReference type="EMBL" id="BLXT01003701">
    <property type="protein sequence ID" value="GFO03014.1"/>
    <property type="molecule type" value="Genomic_DNA"/>
</dbReference>
<evidence type="ECO:0000259" key="3">
    <source>
        <dbReference type="PROSITE" id="PS50053"/>
    </source>
</evidence>
<evidence type="ECO:0000313" key="4">
    <source>
        <dbReference type="EMBL" id="GFO03014.1"/>
    </source>
</evidence>
<dbReference type="Gene3D" id="3.10.20.90">
    <property type="entry name" value="Phosphatidylinositol 3-kinase Catalytic Subunit, Chain A, domain 1"/>
    <property type="match status" value="1"/>
</dbReference>
<evidence type="ECO:0000256" key="2">
    <source>
        <dbReference type="SAM" id="MobiDB-lite"/>
    </source>
</evidence>
<evidence type="ECO:0000256" key="1">
    <source>
        <dbReference type="ARBA" id="ARBA00022374"/>
    </source>
</evidence>
<dbReference type="InterPro" id="IPR000626">
    <property type="entry name" value="Ubiquitin-like_dom"/>
</dbReference>
<dbReference type="PROSITE" id="PS50053">
    <property type="entry name" value="UBIQUITIN_2"/>
    <property type="match status" value="1"/>
</dbReference>
<sequence length="240" mass="26570">MTTRSTRSSARRGDTMELILIFGQKKLPMLVSLDGSDRPGECLTIGHLSDAVFEVSQVEASRQKLIHRGKTLFKNDPHSMQASFQTDLASLGIKNGDRIMLLGRKATEKEDEAAFSNKKSGGNEKSEPLQGKLQQLQSKLDTISERLEAGVISTTSTNSQDLPGLKSKRRLLMELHEESMRLLETVDSITAQEDSGPDFRTQRKALVNALQSKLDLCESHLSDVSSRIQCLEQKDQPEGS</sequence>
<dbReference type="Proteomes" id="UP000735302">
    <property type="component" value="Unassembled WGS sequence"/>
</dbReference>
<evidence type="ECO:0000313" key="5">
    <source>
        <dbReference type="Proteomes" id="UP000735302"/>
    </source>
</evidence>
<protein>
    <recommendedName>
        <fullName evidence="1">BAG family molecular chaperone regulator 1</fullName>
    </recommendedName>
</protein>
<keyword evidence="5" id="KW-1185">Reference proteome</keyword>
<dbReference type="InterPro" id="IPR029071">
    <property type="entry name" value="Ubiquitin-like_domsf"/>
</dbReference>
<dbReference type="SUPFAM" id="SSF63491">
    <property type="entry name" value="BAG domain"/>
    <property type="match status" value="1"/>
</dbReference>
<accession>A0AAV4A9V0</accession>
<feature type="region of interest" description="Disordered" evidence="2">
    <location>
        <begin position="110"/>
        <end position="131"/>
    </location>
</feature>
<dbReference type="InterPro" id="IPR036533">
    <property type="entry name" value="BAG_dom_sf"/>
</dbReference>
<gene>
    <name evidence="4" type="ORF">PoB_002951900</name>
</gene>
<dbReference type="Gene3D" id="1.20.58.120">
    <property type="entry name" value="BAG domain"/>
    <property type="match status" value="1"/>
</dbReference>
<name>A0AAV4A9V0_9GAST</name>
<reference evidence="4 5" key="1">
    <citation type="journal article" date="2021" name="Elife">
        <title>Chloroplast acquisition without the gene transfer in kleptoplastic sea slugs, Plakobranchus ocellatus.</title>
        <authorList>
            <person name="Maeda T."/>
            <person name="Takahashi S."/>
            <person name="Yoshida T."/>
            <person name="Shimamura S."/>
            <person name="Takaki Y."/>
            <person name="Nagai Y."/>
            <person name="Toyoda A."/>
            <person name="Suzuki Y."/>
            <person name="Arimoto A."/>
            <person name="Ishii H."/>
            <person name="Satoh N."/>
            <person name="Nishiyama T."/>
            <person name="Hasebe M."/>
            <person name="Maruyama T."/>
            <person name="Minagawa J."/>
            <person name="Obokata J."/>
            <person name="Shigenobu S."/>
        </authorList>
    </citation>
    <scope>NUCLEOTIDE SEQUENCE [LARGE SCALE GENOMIC DNA]</scope>
</reference>